<proteinExistence type="predicted"/>
<accession>A0A2A9F0K6</accession>
<dbReference type="Proteomes" id="UP000222106">
    <property type="component" value="Unassembled WGS sequence"/>
</dbReference>
<sequence length="217" mass="24107">MDDRSESGTHEEYEALRAEAIRAMTRAARFSWSNDSPMDFGEFVTQVVTATAANIGTLSKLLAGRPGSWEADLVRQMVVGAAGPDGDHLPEHRTDPVVVDVDVEEIMWESGVEEEFDQAAHQARQAVMDAAEDGTSGTVDDRAREAADDVWNRLEEKKRLYAERLEAEILKAAQEQGYRAPVTVRINPRDANLHEYGTVERALLDIARDRTDLPTVD</sequence>
<dbReference type="AlphaFoldDB" id="A0A2A9F0K6"/>
<dbReference type="RefSeq" id="WP_098482140.1">
    <property type="nucleotide sequence ID" value="NZ_PDJI01000003.1"/>
</dbReference>
<evidence type="ECO:0000313" key="1">
    <source>
        <dbReference type="EMBL" id="PFG44927.1"/>
    </source>
</evidence>
<name>A0A2A9F0K6_9MICO</name>
<organism evidence="1 2">
    <name type="scientific">Georgenia soli</name>
    <dbReference type="NCBI Taxonomy" id="638953"/>
    <lineage>
        <taxon>Bacteria</taxon>
        <taxon>Bacillati</taxon>
        <taxon>Actinomycetota</taxon>
        <taxon>Actinomycetes</taxon>
        <taxon>Micrococcales</taxon>
        <taxon>Bogoriellaceae</taxon>
        <taxon>Georgenia</taxon>
    </lineage>
</organism>
<dbReference type="EMBL" id="PDJI01000003">
    <property type="protein sequence ID" value="PFG44927.1"/>
    <property type="molecule type" value="Genomic_DNA"/>
</dbReference>
<dbReference type="OrthoDB" id="5102110at2"/>
<evidence type="ECO:0000313" key="2">
    <source>
        <dbReference type="Proteomes" id="UP000222106"/>
    </source>
</evidence>
<reference evidence="1 2" key="1">
    <citation type="submission" date="2017-10" db="EMBL/GenBank/DDBJ databases">
        <title>Sequencing the genomes of 1000 actinobacteria strains.</title>
        <authorList>
            <person name="Klenk H.-P."/>
        </authorList>
    </citation>
    <scope>NUCLEOTIDE SEQUENCE [LARGE SCALE GENOMIC DNA]</scope>
    <source>
        <strain evidence="1 2">DSM 21838</strain>
    </source>
</reference>
<comment type="caution">
    <text evidence="1">The sequence shown here is derived from an EMBL/GenBank/DDBJ whole genome shotgun (WGS) entry which is preliminary data.</text>
</comment>
<gene>
    <name evidence="1" type="ORF">ATJ97_0201</name>
</gene>
<keyword evidence="2" id="KW-1185">Reference proteome</keyword>
<protein>
    <submittedName>
        <fullName evidence="1">Uncharacterized protein</fullName>
    </submittedName>
</protein>